<keyword evidence="1" id="KW-0255">Endonuclease</keyword>
<proteinExistence type="predicted"/>
<dbReference type="InterPro" id="IPR019037">
    <property type="entry name" value="Restrct_endonuc_II_Bsp6I"/>
</dbReference>
<dbReference type="RefSeq" id="WP_200675026.1">
    <property type="nucleotide sequence ID" value="NZ_JAACYA010000002.1"/>
</dbReference>
<keyword evidence="1" id="KW-0540">Nuclease</keyword>
<dbReference type="EMBL" id="JAACYA010000002">
    <property type="protein sequence ID" value="MBK3333411.1"/>
    <property type="molecule type" value="Genomic_DNA"/>
</dbReference>
<sequence length="180" mass="21198">MRIENRMITVFGEQVNARIQIFEEVDREIMYDMWNAWITLKNILQSYGGRSPNLPEVLSEGAWCLYSGSVRLIEPTSADTYNLQRQEAEQIKASSIEEDLTSFGPKSRWDKLYFLDFSRLDGSFDVYEIPTDLILNRVLNSQRGETFRDQQLQGRRPRLSIKRLIRERDIDAVDTNIRIW</sequence>
<comment type="caution">
    <text evidence="1">The sequence shown here is derived from an EMBL/GenBank/DDBJ whole genome shotgun (WGS) entry which is preliminary data.</text>
</comment>
<protein>
    <submittedName>
        <fullName evidence="1">Bsp6I family restriction endonuclease</fullName>
    </submittedName>
</protein>
<keyword evidence="2" id="KW-1185">Reference proteome</keyword>
<dbReference type="Proteomes" id="UP000772812">
    <property type="component" value="Unassembled WGS sequence"/>
</dbReference>
<dbReference type="GO" id="GO:0004519">
    <property type="term" value="F:endonuclease activity"/>
    <property type="evidence" value="ECO:0007669"/>
    <property type="project" value="UniProtKB-KW"/>
</dbReference>
<reference evidence="1 2" key="1">
    <citation type="journal article" date="2021" name="Syst. Appl. Microbiol.">
        <title>Persephonella atlantica sp. nov.: How to adapt to physico-chemical gradients in high temperature hydrothermal habitats.</title>
        <authorList>
            <person name="Francois D.X."/>
            <person name="Godfroy A."/>
            <person name="Mathien C."/>
            <person name="Aube J."/>
            <person name="Cathalot C."/>
            <person name="Lesongeur F."/>
            <person name="L'Haridon S."/>
            <person name="Philippon X."/>
            <person name="Roussel E.G."/>
        </authorList>
    </citation>
    <scope>NUCLEOTIDE SEQUENCE [LARGE SCALE GENOMIC DNA]</scope>
    <source>
        <strain evidence="1 2">MO1340</strain>
    </source>
</reference>
<evidence type="ECO:0000313" key="1">
    <source>
        <dbReference type="EMBL" id="MBK3333411.1"/>
    </source>
</evidence>
<organism evidence="1 2">
    <name type="scientific">Persephonella atlantica</name>
    <dbReference type="NCBI Taxonomy" id="2699429"/>
    <lineage>
        <taxon>Bacteria</taxon>
        <taxon>Pseudomonadati</taxon>
        <taxon>Aquificota</taxon>
        <taxon>Aquificia</taxon>
        <taxon>Aquificales</taxon>
        <taxon>Hydrogenothermaceae</taxon>
        <taxon>Persephonella</taxon>
    </lineage>
</organism>
<name>A0ABS1GKV0_9AQUI</name>
<gene>
    <name evidence="1" type="ORF">GWK41_10080</name>
</gene>
<evidence type="ECO:0000313" key="2">
    <source>
        <dbReference type="Proteomes" id="UP000772812"/>
    </source>
</evidence>
<accession>A0ABS1GKV0</accession>
<dbReference type="Pfam" id="PF09504">
    <property type="entry name" value="RE_Bsp6I"/>
    <property type="match status" value="1"/>
</dbReference>
<keyword evidence="1" id="KW-0378">Hydrolase</keyword>